<protein>
    <submittedName>
        <fullName evidence="1">Uncharacterized protein</fullName>
    </submittedName>
</protein>
<dbReference type="AlphaFoldDB" id="A0AAD2E190"/>
<name>A0AAD2E190_9LAMI</name>
<sequence>MLSLNRDNLIWGDFASKVRTFQRGFMGEPKEVRRGRGKFHENSSSRLCEDSVAIPKMDVDLLKHGNGYITTKKDKDITSKTQNMDDDLEWFDLEYDEDPSNEQENDEKNE</sequence>
<keyword evidence="2" id="KW-1185">Reference proteome</keyword>
<evidence type="ECO:0000313" key="1">
    <source>
        <dbReference type="EMBL" id="CAI9771056.1"/>
    </source>
</evidence>
<dbReference type="PANTHER" id="PTHR31818">
    <property type="entry name" value="O-FUCOSYLTRANSFERASE 16"/>
    <property type="match status" value="1"/>
</dbReference>
<organism evidence="1 2">
    <name type="scientific">Fraxinus pennsylvanica</name>
    <dbReference type="NCBI Taxonomy" id="56036"/>
    <lineage>
        <taxon>Eukaryota</taxon>
        <taxon>Viridiplantae</taxon>
        <taxon>Streptophyta</taxon>
        <taxon>Embryophyta</taxon>
        <taxon>Tracheophyta</taxon>
        <taxon>Spermatophyta</taxon>
        <taxon>Magnoliopsida</taxon>
        <taxon>eudicotyledons</taxon>
        <taxon>Gunneridae</taxon>
        <taxon>Pentapetalae</taxon>
        <taxon>asterids</taxon>
        <taxon>lamiids</taxon>
        <taxon>Lamiales</taxon>
        <taxon>Oleaceae</taxon>
        <taxon>Oleeae</taxon>
        <taxon>Fraxinus</taxon>
    </lineage>
</organism>
<dbReference type="Proteomes" id="UP000834106">
    <property type="component" value="Chromosome 11"/>
</dbReference>
<proteinExistence type="predicted"/>
<accession>A0AAD2E190</accession>
<reference evidence="1" key="1">
    <citation type="submission" date="2023-05" db="EMBL/GenBank/DDBJ databases">
        <authorList>
            <person name="Huff M."/>
        </authorList>
    </citation>
    <scope>NUCLEOTIDE SEQUENCE</scope>
</reference>
<dbReference type="PANTHER" id="PTHR31818:SF1">
    <property type="entry name" value="O-FUCOSYLTRANSFERASE 16"/>
    <property type="match status" value="1"/>
</dbReference>
<gene>
    <name evidence="1" type="ORF">FPE_LOCUS18486</name>
</gene>
<dbReference type="EMBL" id="OU503046">
    <property type="protein sequence ID" value="CAI9771056.1"/>
    <property type="molecule type" value="Genomic_DNA"/>
</dbReference>
<evidence type="ECO:0000313" key="2">
    <source>
        <dbReference type="Proteomes" id="UP000834106"/>
    </source>
</evidence>